<dbReference type="KEGG" id="mac:MA_2204"/>
<sequence>MKLKKSSLEELRRTKMALETLEDIFAFEDLSGTFTITDVVVGLLLSFILLSAIGWLYKRTHRGTSYTQSYVHTLIMMGLVVDIIMLIVGSNIARAFSLVGALSIIRFRNAVKETRDVGFIFFAMAIGMATGTRFYLLAIIATAIIGTLIFIMYEFDWYSRPAISQILKIQLDKEVDFEKLFGKVFVKYTSSADLIGIDSVRSDTGTELVYSVILKKKANKHEFIEAIKKLNGNQKVFLITGYNTTDL</sequence>
<evidence type="ECO:0000256" key="1">
    <source>
        <dbReference type="SAM" id="Phobius"/>
    </source>
</evidence>
<dbReference type="AlphaFoldDB" id="Q8TNS8"/>
<feature type="transmembrane region" description="Helical" evidence="1">
    <location>
        <begin position="134"/>
        <end position="153"/>
    </location>
</feature>
<reference evidence="2 3" key="1">
    <citation type="journal article" date="2002" name="Genome Res.">
        <title>The genome of Methanosarcina acetivorans reveals extensive metabolic and physiological diversity.</title>
        <authorList>
            <person name="Galagan J.E."/>
            <person name="Nusbaum C."/>
            <person name="Roy A."/>
            <person name="Endrizzi M.G."/>
            <person name="Macdonald P."/>
            <person name="FitzHugh W."/>
            <person name="Calvo S."/>
            <person name="Engels R."/>
            <person name="Smirnov S."/>
            <person name="Atnoor D."/>
            <person name="Brown A."/>
            <person name="Allen N."/>
            <person name="Naylor J."/>
            <person name="Stange-Thomann N."/>
            <person name="DeArellano K."/>
            <person name="Johnson R."/>
            <person name="Linton L."/>
            <person name="McEwan P."/>
            <person name="McKernan K."/>
            <person name="Talamas J."/>
            <person name="Tirrell A."/>
            <person name="Ye W."/>
            <person name="Zimmer A."/>
            <person name="Barber R.D."/>
            <person name="Cann I."/>
            <person name="Graham D.E."/>
            <person name="Grahame D.A."/>
            <person name="Guss A."/>
            <person name="Hedderich R."/>
            <person name="Ingram-Smith C."/>
            <person name="Kuettner C.H."/>
            <person name="Krzycki J.A."/>
            <person name="Leigh J.A."/>
            <person name="Li W."/>
            <person name="Liu J."/>
            <person name="Mukhopadhyay B."/>
            <person name="Reeve J.N."/>
            <person name="Smith K."/>
            <person name="Springer T.A."/>
            <person name="Umayam L.A."/>
            <person name="White O."/>
            <person name="White R.H."/>
            <person name="de Macario E.C."/>
            <person name="Ferry J.G."/>
            <person name="Jarrell K.F."/>
            <person name="Jing H."/>
            <person name="Macario A.J.L."/>
            <person name="Paulsen I."/>
            <person name="Pritchett M."/>
            <person name="Sowers K.R."/>
            <person name="Swanson R.V."/>
            <person name="Zinder S.H."/>
            <person name="Lander E."/>
            <person name="Metcalf W.W."/>
            <person name="Birren B."/>
        </authorList>
    </citation>
    <scope>NUCLEOTIDE SEQUENCE [LARGE SCALE GENOMIC DNA]</scope>
    <source>
        <strain evidence="3">ATCC 35395 / DSM 2834 / JCM 12185 / C2A</strain>
    </source>
</reference>
<keyword evidence="1" id="KW-0472">Membrane</keyword>
<keyword evidence="3" id="KW-1185">Reference proteome</keyword>
<keyword evidence="1" id="KW-0812">Transmembrane</keyword>
<gene>
    <name evidence="2" type="ordered locus">MA_2204</name>
</gene>
<evidence type="ECO:0008006" key="4">
    <source>
        <dbReference type="Google" id="ProtNLM"/>
    </source>
</evidence>
<evidence type="ECO:0000313" key="2">
    <source>
        <dbReference type="EMBL" id="AAM05600.1"/>
    </source>
</evidence>
<feature type="transmembrane region" description="Helical" evidence="1">
    <location>
        <begin position="69"/>
        <end position="93"/>
    </location>
</feature>
<dbReference type="HOGENOM" id="CLU_100966_1_0_2"/>
<organism evidence="2 3">
    <name type="scientific">Methanosarcina acetivorans (strain ATCC 35395 / DSM 2834 / JCM 12185 / C2A)</name>
    <dbReference type="NCBI Taxonomy" id="188937"/>
    <lineage>
        <taxon>Archaea</taxon>
        <taxon>Methanobacteriati</taxon>
        <taxon>Methanobacteriota</taxon>
        <taxon>Stenosarchaea group</taxon>
        <taxon>Methanomicrobia</taxon>
        <taxon>Methanosarcinales</taxon>
        <taxon>Methanosarcinaceae</taxon>
        <taxon>Methanosarcina</taxon>
    </lineage>
</organism>
<dbReference type="InterPro" id="IPR032531">
    <property type="entry name" value="DUF4956"/>
</dbReference>
<proteinExistence type="predicted"/>
<dbReference type="EnsemblBacteria" id="AAM05600">
    <property type="protein sequence ID" value="AAM05600"/>
    <property type="gene ID" value="MA_2204"/>
</dbReference>
<keyword evidence="1" id="KW-1133">Transmembrane helix</keyword>
<evidence type="ECO:0000313" key="3">
    <source>
        <dbReference type="Proteomes" id="UP000002487"/>
    </source>
</evidence>
<dbReference type="Proteomes" id="UP000002487">
    <property type="component" value="Chromosome"/>
</dbReference>
<accession>Q8TNS8</accession>
<dbReference type="EMBL" id="AE010299">
    <property type="protein sequence ID" value="AAM05600.1"/>
    <property type="molecule type" value="Genomic_DNA"/>
</dbReference>
<dbReference type="PhylomeDB" id="Q8TNS8"/>
<name>Q8TNS8_METAC</name>
<feature type="transmembrane region" description="Helical" evidence="1">
    <location>
        <begin position="39"/>
        <end position="57"/>
    </location>
</feature>
<dbReference type="InParanoid" id="Q8TNS8"/>
<protein>
    <recommendedName>
        <fullName evidence="4">DUF4956 domain-containing protein</fullName>
    </recommendedName>
</protein>
<dbReference type="STRING" id="188937.MA_2204"/>
<dbReference type="Pfam" id="PF16316">
    <property type="entry name" value="DUF4956"/>
    <property type="match status" value="1"/>
</dbReference>